<evidence type="ECO:0000313" key="5">
    <source>
        <dbReference type="EMBL" id="MST72516.1"/>
    </source>
</evidence>
<dbReference type="SUPFAM" id="SSF46689">
    <property type="entry name" value="Homeodomain-like"/>
    <property type="match status" value="2"/>
</dbReference>
<dbReference type="GO" id="GO:0003700">
    <property type="term" value="F:DNA-binding transcription factor activity"/>
    <property type="evidence" value="ECO:0007669"/>
    <property type="project" value="InterPro"/>
</dbReference>
<dbReference type="InterPro" id="IPR018062">
    <property type="entry name" value="HTH_AraC-typ_CS"/>
</dbReference>
<evidence type="ECO:0000256" key="1">
    <source>
        <dbReference type="ARBA" id="ARBA00023015"/>
    </source>
</evidence>
<name>A0A6N7XRA0_9ACTN</name>
<dbReference type="PROSITE" id="PS01124">
    <property type="entry name" value="HTH_ARAC_FAMILY_2"/>
    <property type="match status" value="1"/>
</dbReference>
<dbReference type="InterPro" id="IPR009057">
    <property type="entry name" value="Homeodomain-like_sf"/>
</dbReference>
<keyword evidence="1" id="KW-0805">Transcription regulation</keyword>
<evidence type="ECO:0000313" key="6">
    <source>
        <dbReference type="Proteomes" id="UP000469325"/>
    </source>
</evidence>
<dbReference type="Pfam" id="PF12833">
    <property type="entry name" value="HTH_18"/>
    <property type="match status" value="1"/>
</dbReference>
<dbReference type="InterPro" id="IPR020449">
    <property type="entry name" value="Tscrpt_reg_AraC-type_HTH"/>
</dbReference>
<keyword evidence="3" id="KW-0804">Transcription</keyword>
<gene>
    <name evidence="5" type="ORF">FYJ68_05265</name>
</gene>
<keyword evidence="2" id="KW-0238">DNA-binding</keyword>
<dbReference type="InterPro" id="IPR053142">
    <property type="entry name" value="PchR_regulatory_protein"/>
</dbReference>
<reference evidence="5 6" key="1">
    <citation type="submission" date="2019-08" db="EMBL/GenBank/DDBJ databases">
        <title>In-depth cultivation of the pig gut microbiome towards novel bacterial diversity and tailored functional studies.</title>
        <authorList>
            <person name="Wylensek D."/>
            <person name="Hitch T.C.A."/>
            <person name="Clavel T."/>
        </authorList>
    </citation>
    <scope>NUCLEOTIDE SEQUENCE [LARGE SCALE GENOMIC DNA]</scope>
    <source>
        <strain evidence="5 6">CA-Schmier-601-WT-1</strain>
    </source>
</reference>
<dbReference type="EMBL" id="VUNC01000003">
    <property type="protein sequence ID" value="MST72516.1"/>
    <property type="molecule type" value="Genomic_DNA"/>
</dbReference>
<sequence length="305" mass="33129">MSRTEAFCHARRTKACPCGGPASSCVEVLDGVWLLLVGRAPHSRVTLPQGPSPLDMVAVSHCRRGICLARHGEVNEVICPGESFVLRLAGQGRVDLEADFEGVIVLVNPDRLAGAPRSSLEEFDVDLEGLESALWGGGSGFRRLEGVPRVPHVLVELMDSSAGERGGYRRLKVIELLRELSVVGRADAGSDVPRSVGRANHERVAYRAQAIMTGNLETPVTIPALARACETSPTVLKQAFREVIGVPVYTWYRSYRIHEAARLLEDRERSIADVAAEVGYSNPSKFTKAFAACMGKTPSQWRASL</sequence>
<evidence type="ECO:0000256" key="2">
    <source>
        <dbReference type="ARBA" id="ARBA00023125"/>
    </source>
</evidence>
<dbReference type="PANTHER" id="PTHR47893">
    <property type="entry name" value="REGULATORY PROTEIN PCHR"/>
    <property type="match status" value="1"/>
</dbReference>
<dbReference type="InterPro" id="IPR018060">
    <property type="entry name" value="HTH_AraC"/>
</dbReference>
<organism evidence="5 6">
    <name type="scientific">Olsenella porci</name>
    <dbReference type="NCBI Taxonomy" id="2652279"/>
    <lineage>
        <taxon>Bacteria</taxon>
        <taxon>Bacillati</taxon>
        <taxon>Actinomycetota</taxon>
        <taxon>Coriobacteriia</taxon>
        <taxon>Coriobacteriales</taxon>
        <taxon>Atopobiaceae</taxon>
        <taxon>Olsenella</taxon>
    </lineage>
</organism>
<protein>
    <submittedName>
        <fullName evidence="5">Helix-turn-helix transcriptional regulator</fullName>
    </submittedName>
</protein>
<dbReference type="RefSeq" id="WP_154434705.1">
    <property type="nucleotide sequence ID" value="NZ_VUNC01000003.1"/>
</dbReference>
<dbReference type="PANTHER" id="PTHR47893:SF1">
    <property type="entry name" value="REGULATORY PROTEIN PCHR"/>
    <property type="match status" value="1"/>
</dbReference>
<feature type="domain" description="HTH araC/xylS-type" evidence="4">
    <location>
        <begin position="206"/>
        <end position="304"/>
    </location>
</feature>
<dbReference type="PROSITE" id="PS00041">
    <property type="entry name" value="HTH_ARAC_FAMILY_1"/>
    <property type="match status" value="1"/>
</dbReference>
<dbReference type="Proteomes" id="UP000469325">
    <property type="component" value="Unassembled WGS sequence"/>
</dbReference>
<dbReference type="AlphaFoldDB" id="A0A6N7XRA0"/>
<keyword evidence="6" id="KW-1185">Reference proteome</keyword>
<proteinExistence type="predicted"/>
<dbReference type="SMART" id="SM00342">
    <property type="entry name" value="HTH_ARAC"/>
    <property type="match status" value="1"/>
</dbReference>
<accession>A0A6N7XRA0</accession>
<dbReference type="GO" id="GO:0043565">
    <property type="term" value="F:sequence-specific DNA binding"/>
    <property type="evidence" value="ECO:0007669"/>
    <property type="project" value="InterPro"/>
</dbReference>
<dbReference type="Gene3D" id="1.10.10.60">
    <property type="entry name" value="Homeodomain-like"/>
    <property type="match status" value="2"/>
</dbReference>
<comment type="caution">
    <text evidence="5">The sequence shown here is derived from an EMBL/GenBank/DDBJ whole genome shotgun (WGS) entry which is preliminary data.</text>
</comment>
<evidence type="ECO:0000259" key="4">
    <source>
        <dbReference type="PROSITE" id="PS01124"/>
    </source>
</evidence>
<evidence type="ECO:0000256" key="3">
    <source>
        <dbReference type="ARBA" id="ARBA00023163"/>
    </source>
</evidence>
<dbReference type="PRINTS" id="PR00032">
    <property type="entry name" value="HTHARAC"/>
</dbReference>